<comment type="caution">
    <text evidence="1">The sequence shown here is derived from an EMBL/GenBank/DDBJ whole genome shotgun (WGS) entry which is preliminary data.</text>
</comment>
<organism evidence="1 2">
    <name type="scientific">Streptococcus mitis</name>
    <dbReference type="NCBI Taxonomy" id="28037"/>
    <lineage>
        <taxon>Bacteria</taxon>
        <taxon>Bacillati</taxon>
        <taxon>Bacillota</taxon>
        <taxon>Bacilli</taxon>
        <taxon>Lactobacillales</taxon>
        <taxon>Streptococcaceae</taxon>
        <taxon>Streptococcus</taxon>
        <taxon>Streptococcus mitis group</taxon>
    </lineage>
</organism>
<proteinExistence type="predicted"/>
<reference evidence="1 2" key="1">
    <citation type="submission" date="2018-11" db="EMBL/GenBank/DDBJ databases">
        <title>Species Designations Belie Phenotypic and Genotypic Heterogeneity in Oral Streptococci.</title>
        <authorList>
            <person name="Velsko I."/>
        </authorList>
    </citation>
    <scope>NUCLEOTIDE SEQUENCE [LARGE SCALE GENOMIC DNA]</scope>
    <source>
        <strain evidence="1 2">BCC07</strain>
    </source>
</reference>
<dbReference type="EMBL" id="RJOG01000020">
    <property type="protein sequence ID" value="RSJ06023.1"/>
    <property type="molecule type" value="Genomic_DNA"/>
</dbReference>
<dbReference type="AlphaFoldDB" id="A0A3R9KJ27"/>
<protein>
    <submittedName>
        <fullName evidence="1">Uncharacterized protein</fullName>
    </submittedName>
</protein>
<gene>
    <name evidence="1" type="ORF">D8837_06685</name>
</gene>
<evidence type="ECO:0000313" key="2">
    <source>
        <dbReference type="Proteomes" id="UP000273244"/>
    </source>
</evidence>
<evidence type="ECO:0000313" key="1">
    <source>
        <dbReference type="EMBL" id="RSJ06023.1"/>
    </source>
</evidence>
<sequence>MIKPILNAEKTVKGTKVLISQKPYFIYIEENGKRKKTETVAGYTYECVAIEKKFERFNVKIEHSKPLFQDSKAIPQNCIVEFLGLTGSAYVSGDSYKYVACSFKAEGIEVVDDE</sequence>
<dbReference type="RefSeq" id="WP_125456591.1">
    <property type="nucleotide sequence ID" value="NZ_RJOG01000020.1"/>
</dbReference>
<accession>A0A3R9KJ27</accession>
<name>A0A3R9KJ27_STRMT</name>
<dbReference type="Proteomes" id="UP000273244">
    <property type="component" value="Unassembled WGS sequence"/>
</dbReference>